<dbReference type="InterPro" id="IPR015797">
    <property type="entry name" value="NUDIX_hydrolase-like_dom_sf"/>
</dbReference>
<dbReference type="EMBL" id="MK867354">
    <property type="protein sequence ID" value="QFG06321.1"/>
    <property type="molecule type" value="Genomic_DNA"/>
</dbReference>
<sequence length="172" mass="20157">MPIFCVDFAFRYKNKFLLIKRTQEPVKGVFWVIGGRLRFKETIQELAERVHTREVGRYYPNFKLVGFSNYMFPDVEEARATHTPTLLYLVEVDEMFEPTLDETSSEFTWSEELPDEMKDQTHFITEIARREFPKGIIPFALTICSTLAIIVAGYFHGHMSIGAVWHNLHNFN</sequence>
<organism evidence="2 3">
    <name type="scientific">Synechococcus phage S-SCSM1</name>
    <dbReference type="NCBI Taxonomy" id="2588487"/>
    <lineage>
        <taxon>Viruses</taxon>
        <taxon>Duplodnaviria</taxon>
        <taxon>Heunggongvirae</taxon>
        <taxon>Uroviricota</taxon>
        <taxon>Caudoviricetes</taxon>
        <taxon>Pantevenvirales</taxon>
        <taxon>Kyanoviridae</taxon>
        <taxon>Zhoulongquanvirus</taxon>
        <taxon>Zhoulongquanvirus esscess</taxon>
    </lineage>
</organism>
<gene>
    <name evidence="2" type="ORF">SSCSM1_64</name>
</gene>
<dbReference type="Proteomes" id="UP000515683">
    <property type="component" value="Segment"/>
</dbReference>
<keyword evidence="2" id="KW-0378">Hydrolase</keyword>
<dbReference type="GO" id="GO:0016787">
    <property type="term" value="F:hydrolase activity"/>
    <property type="evidence" value="ECO:0007669"/>
    <property type="project" value="UniProtKB-KW"/>
</dbReference>
<keyword evidence="1" id="KW-0472">Membrane</keyword>
<accession>A0A6M2ZHE4</accession>
<proteinExistence type="predicted"/>
<keyword evidence="3" id="KW-1185">Reference proteome</keyword>
<name>A0A6M2ZHE4_9CAUD</name>
<reference evidence="2" key="1">
    <citation type="submission" date="2019-04" db="EMBL/GenBank/DDBJ databases">
        <title>Genomic and proteomic characterization of cyanophage S-SCSM1 provides new insights into understanding the viral gene diversity and phage-host interactions.</title>
        <authorList>
            <person name="Wang Q."/>
            <person name="Xu Y."/>
            <person name="Jiao N."/>
            <person name="Zhang R."/>
        </authorList>
    </citation>
    <scope>NUCLEOTIDE SEQUENCE [LARGE SCALE GENOMIC DNA]</scope>
</reference>
<feature type="transmembrane region" description="Helical" evidence="1">
    <location>
        <begin position="136"/>
        <end position="155"/>
    </location>
</feature>
<dbReference type="SUPFAM" id="SSF55811">
    <property type="entry name" value="Nudix"/>
    <property type="match status" value="1"/>
</dbReference>
<protein>
    <submittedName>
        <fullName evidence="2">GDP-mannose glycosyl hydrolase</fullName>
    </submittedName>
</protein>
<keyword evidence="1" id="KW-0812">Transmembrane</keyword>
<keyword evidence="1" id="KW-1133">Transmembrane helix</keyword>
<evidence type="ECO:0000313" key="3">
    <source>
        <dbReference type="Proteomes" id="UP000515683"/>
    </source>
</evidence>
<dbReference type="Gene3D" id="3.90.79.10">
    <property type="entry name" value="Nucleoside Triphosphate Pyrophosphohydrolase"/>
    <property type="match status" value="1"/>
</dbReference>
<evidence type="ECO:0000256" key="1">
    <source>
        <dbReference type="SAM" id="Phobius"/>
    </source>
</evidence>
<evidence type="ECO:0000313" key="2">
    <source>
        <dbReference type="EMBL" id="QFG06321.1"/>
    </source>
</evidence>